<accession>D9R490</accession>
<dbReference type="STRING" id="610130.Closa_2388"/>
<dbReference type="AlphaFoldDB" id="D9R490"/>
<sequence>MKKRKRITERNIAMFAFSVPATVLYILFFIYPVGAGIYYSLTDWNGLTSDYQFIGMKNYVRVLLSSRFQNAIRFNFKYTVLLVVSIVGLSLIMALILNSKIKAKDFFRGAYFFPAVVSMLTVGLIFNEVFFQVLPQIGQLFHVEWLSKSLLSGSKTAIYAVLITNVWQGIAIPTVLLMAGLQNVPQELVESAALDGAGKWDVFKFITFPFLLPVLTVVMVLVIKDGLTIYDYIVALTGGGPGGSTESTALLIYNHGFKEVNFSLGIAEAVVVTVIICSISFIQITFSNKKSVYQEEEG</sequence>
<keyword evidence="3" id="KW-1003">Cell membrane</keyword>
<feature type="transmembrane region" description="Helical" evidence="7">
    <location>
        <begin position="110"/>
        <end position="137"/>
    </location>
</feature>
<organism evidence="9 10">
    <name type="scientific">Lacrimispora saccharolytica (strain ATCC 35040 / DSM 2544 / NRCC 2533 / WM1)</name>
    <name type="common">Clostridium saccharolyticum</name>
    <dbReference type="NCBI Taxonomy" id="610130"/>
    <lineage>
        <taxon>Bacteria</taxon>
        <taxon>Bacillati</taxon>
        <taxon>Bacillota</taxon>
        <taxon>Clostridia</taxon>
        <taxon>Lachnospirales</taxon>
        <taxon>Lachnospiraceae</taxon>
        <taxon>Lacrimispora</taxon>
    </lineage>
</organism>
<dbReference type="Proteomes" id="UP000001662">
    <property type="component" value="Chromosome"/>
</dbReference>
<evidence type="ECO:0000256" key="4">
    <source>
        <dbReference type="ARBA" id="ARBA00022692"/>
    </source>
</evidence>
<dbReference type="InterPro" id="IPR051393">
    <property type="entry name" value="ABC_transporter_permease"/>
</dbReference>
<dbReference type="PROSITE" id="PS50928">
    <property type="entry name" value="ABC_TM1"/>
    <property type="match status" value="1"/>
</dbReference>
<dbReference type="Gene3D" id="1.10.3720.10">
    <property type="entry name" value="MetI-like"/>
    <property type="match status" value="1"/>
</dbReference>
<dbReference type="PaxDb" id="610130-Closa_2388"/>
<dbReference type="GO" id="GO:0055085">
    <property type="term" value="P:transmembrane transport"/>
    <property type="evidence" value="ECO:0007669"/>
    <property type="project" value="InterPro"/>
</dbReference>
<dbReference type="RefSeq" id="WP_013273046.1">
    <property type="nucleotide sequence ID" value="NC_014376.1"/>
</dbReference>
<dbReference type="InterPro" id="IPR000515">
    <property type="entry name" value="MetI-like"/>
</dbReference>
<evidence type="ECO:0000256" key="3">
    <source>
        <dbReference type="ARBA" id="ARBA00022475"/>
    </source>
</evidence>
<dbReference type="PANTHER" id="PTHR30193:SF37">
    <property type="entry name" value="INNER MEMBRANE ABC TRANSPORTER PERMEASE PROTEIN YCJO"/>
    <property type="match status" value="1"/>
</dbReference>
<feature type="transmembrane region" description="Helical" evidence="7">
    <location>
        <begin position="262"/>
        <end position="282"/>
    </location>
</feature>
<feature type="transmembrane region" description="Helical" evidence="7">
    <location>
        <begin position="12"/>
        <end position="39"/>
    </location>
</feature>
<protein>
    <submittedName>
        <fullName evidence="9">Binding-protein-dependent transport systems inner membrane component</fullName>
    </submittedName>
</protein>
<feature type="domain" description="ABC transmembrane type-1" evidence="8">
    <location>
        <begin position="76"/>
        <end position="283"/>
    </location>
</feature>
<feature type="transmembrane region" description="Helical" evidence="7">
    <location>
        <begin position="157"/>
        <end position="181"/>
    </location>
</feature>
<evidence type="ECO:0000256" key="6">
    <source>
        <dbReference type="ARBA" id="ARBA00023136"/>
    </source>
</evidence>
<feature type="transmembrane region" description="Helical" evidence="7">
    <location>
        <begin position="202"/>
        <end position="223"/>
    </location>
</feature>
<dbReference type="eggNOG" id="COG1175">
    <property type="taxonomic scope" value="Bacteria"/>
</dbReference>
<keyword evidence="6 7" id="KW-0472">Membrane</keyword>
<dbReference type="KEGG" id="csh:Closa_2388"/>
<reference evidence="9" key="1">
    <citation type="submission" date="2010-07" db="EMBL/GenBank/DDBJ databases">
        <title>Complete sequence of Clostridium saccharolyticum WM1.</title>
        <authorList>
            <consortium name="US DOE Joint Genome Institute"/>
            <person name="Lucas S."/>
            <person name="Copeland A."/>
            <person name="Lapidus A."/>
            <person name="Cheng J.-F."/>
            <person name="Bruce D."/>
            <person name="Goodwin L."/>
            <person name="Pitluck S."/>
            <person name="Chertkov O."/>
            <person name="Detter J.C."/>
            <person name="Han C."/>
            <person name="Tapia R."/>
            <person name="Land M."/>
            <person name="Hauser L."/>
            <person name="Chang Y.-J."/>
            <person name="Jeffries C."/>
            <person name="Kyrpides N."/>
            <person name="Ivanova N."/>
            <person name="Mikhailova N."/>
            <person name="Mouttaki H."/>
            <person name="Lin L."/>
            <person name="Zhou J."/>
            <person name="Hemme C.L."/>
            <person name="Woyke T."/>
        </authorList>
    </citation>
    <scope>NUCLEOTIDE SEQUENCE [LARGE SCALE GENOMIC DNA]</scope>
    <source>
        <strain evidence="9">WM1</strain>
    </source>
</reference>
<dbReference type="CDD" id="cd06261">
    <property type="entry name" value="TM_PBP2"/>
    <property type="match status" value="1"/>
</dbReference>
<keyword evidence="4 7" id="KW-0812">Transmembrane</keyword>
<evidence type="ECO:0000256" key="5">
    <source>
        <dbReference type="ARBA" id="ARBA00022989"/>
    </source>
</evidence>
<gene>
    <name evidence="9" type="ordered locus">Closa_2388</name>
</gene>
<feature type="transmembrane region" description="Helical" evidence="7">
    <location>
        <begin position="78"/>
        <end position="98"/>
    </location>
</feature>
<dbReference type="SUPFAM" id="SSF161098">
    <property type="entry name" value="MetI-like"/>
    <property type="match status" value="1"/>
</dbReference>
<comment type="subcellular location">
    <subcellularLocation>
        <location evidence="1 7">Cell membrane</location>
        <topology evidence="1 7">Multi-pass membrane protein</topology>
    </subcellularLocation>
</comment>
<dbReference type="Pfam" id="PF00528">
    <property type="entry name" value="BPD_transp_1"/>
    <property type="match status" value="1"/>
</dbReference>
<evidence type="ECO:0000313" key="10">
    <source>
        <dbReference type="Proteomes" id="UP000001662"/>
    </source>
</evidence>
<evidence type="ECO:0000256" key="2">
    <source>
        <dbReference type="ARBA" id="ARBA00022448"/>
    </source>
</evidence>
<name>D9R490_LACSW</name>
<dbReference type="EMBL" id="CP002109">
    <property type="protein sequence ID" value="ADL04960.1"/>
    <property type="molecule type" value="Genomic_DNA"/>
</dbReference>
<proteinExistence type="inferred from homology"/>
<comment type="similarity">
    <text evidence="7">Belongs to the binding-protein-dependent transport system permease family.</text>
</comment>
<keyword evidence="5 7" id="KW-1133">Transmembrane helix</keyword>
<dbReference type="PANTHER" id="PTHR30193">
    <property type="entry name" value="ABC TRANSPORTER PERMEASE PROTEIN"/>
    <property type="match status" value="1"/>
</dbReference>
<dbReference type="InterPro" id="IPR035906">
    <property type="entry name" value="MetI-like_sf"/>
</dbReference>
<dbReference type="HOGENOM" id="CLU_016047_0_0_9"/>
<evidence type="ECO:0000313" key="9">
    <source>
        <dbReference type="EMBL" id="ADL04960.1"/>
    </source>
</evidence>
<keyword evidence="2 7" id="KW-0813">Transport</keyword>
<evidence type="ECO:0000256" key="7">
    <source>
        <dbReference type="RuleBase" id="RU363032"/>
    </source>
</evidence>
<keyword evidence="10" id="KW-1185">Reference proteome</keyword>
<evidence type="ECO:0000256" key="1">
    <source>
        <dbReference type="ARBA" id="ARBA00004651"/>
    </source>
</evidence>
<dbReference type="GO" id="GO:0005886">
    <property type="term" value="C:plasma membrane"/>
    <property type="evidence" value="ECO:0007669"/>
    <property type="project" value="UniProtKB-SubCell"/>
</dbReference>
<evidence type="ECO:0000259" key="8">
    <source>
        <dbReference type="PROSITE" id="PS50928"/>
    </source>
</evidence>
<dbReference type="OrthoDB" id="9786413at2"/>